<dbReference type="PANTHER" id="PTHR33194:SF4">
    <property type="entry name" value="CCHC-TYPE DOMAIN-CONTAINING PROTEIN"/>
    <property type="match status" value="1"/>
</dbReference>
<reference evidence="2 3" key="1">
    <citation type="submission" date="2016-03" db="EMBL/GenBank/DDBJ databases">
        <title>EvidentialGene: Evidence-directed Construction of Genes on Genomes.</title>
        <authorList>
            <person name="Gilbert D.G."/>
            <person name="Choi J.-H."/>
            <person name="Mockaitis K."/>
            <person name="Colbourne J."/>
            <person name="Pfrender M."/>
        </authorList>
    </citation>
    <scope>NUCLEOTIDE SEQUENCE [LARGE SCALE GENOMIC DNA]</scope>
    <source>
        <strain evidence="2 3">Xinb3</strain>
        <tissue evidence="2">Complete organism</tissue>
    </source>
</reference>
<comment type="caution">
    <text evidence="2">The sequence shown here is derived from an EMBL/GenBank/DDBJ whole genome shotgun (WGS) entry which is preliminary data.</text>
</comment>
<accession>A0A164SFR6</accession>
<evidence type="ECO:0000256" key="1">
    <source>
        <dbReference type="SAM" id="MobiDB-lite"/>
    </source>
</evidence>
<name>A0A164SFR6_9CRUS</name>
<gene>
    <name evidence="2" type="ORF">APZ42_026159</name>
</gene>
<evidence type="ECO:0000313" key="2">
    <source>
        <dbReference type="EMBL" id="KZS09583.1"/>
    </source>
</evidence>
<dbReference type="EMBL" id="LRGB01002041">
    <property type="protein sequence ID" value="KZS09583.1"/>
    <property type="molecule type" value="Genomic_DNA"/>
</dbReference>
<evidence type="ECO:0000313" key="3">
    <source>
        <dbReference type="Proteomes" id="UP000076858"/>
    </source>
</evidence>
<sequence>MSFYFYLIKYTCIQREATMCRLVNPNMSQEHELEYLYRGLKPSLLQKIYPQKPASTADFLDLAKLHMEATMLANQKVWPQSLLAVSKEPTLSNAGINPQPAAMTPEIVSILQQLNHTIKQLQLSSCPTNHSAPSRQRQDNWDDAGCYSTPESTTVSPTAISRRTPGVWQERTQDQQWPVNHMSTESGIGEMQDRQWPVNHISTEASRGETTTTDSPLVQVNNGNLSDRTENHVAKMKSGLRNNDWETVSTSNGTDKVFPILLSEVSQLIREPVLCGNILTLAVVDTGAANQKFLYSM</sequence>
<feature type="region of interest" description="Disordered" evidence="1">
    <location>
        <begin position="125"/>
        <end position="173"/>
    </location>
</feature>
<dbReference type="AlphaFoldDB" id="A0A164SFR6"/>
<feature type="compositionally biased region" description="Polar residues" evidence="1">
    <location>
        <begin position="149"/>
        <end position="161"/>
    </location>
</feature>
<organism evidence="2 3">
    <name type="scientific">Daphnia magna</name>
    <dbReference type="NCBI Taxonomy" id="35525"/>
    <lineage>
        <taxon>Eukaryota</taxon>
        <taxon>Metazoa</taxon>
        <taxon>Ecdysozoa</taxon>
        <taxon>Arthropoda</taxon>
        <taxon>Crustacea</taxon>
        <taxon>Branchiopoda</taxon>
        <taxon>Diplostraca</taxon>
        <taxon>Cladocera</taxon>
        <taxon>Anomopoda</taxon>
        <taxon>Daphniidae</taxon>
        <taxon>Daphnia</taxon>
    </lineage>
</organism>
<keyword evidence="3" id="KW-1185">Reference proteome</keyword>
<protein>
    <submittedName>
        <fullName evidence="2">Uncharacterized protein</fullName>
    </submittedName>
</protein>
<dbReference type="Proteomes" id="UP000076858">
    <property type="component" value="Unassembled WGS sequence"/>
</dbReference>
<proteinExistence type="predicted"/>
<dbReference type="PANTHER" id="PTHR33194">
    <property type="entry name" value="ZINC KNUCKLE DOMAINCONTAINING PROTEIN"/>
    <property type="match status" value="1"/>
</dbReference>
<feature type="compositionally biased region" description="Polar residues" evidence="1">
    <location>
        <begin position="125"/>
        <end position="135"/>
    </location>
</feature>